<evidence type="ECO:0000256" key="7">
    <source>
        <dbReference type="ARBA" id="ARBA00022723"/>
    </source>
</evidence>
<dbReference type="PANTHER" id="PTHR30529">
    <property type="entry name" value="CYTOCHROME B561"/>
    <property type="match status" value="1"/>
</dbReference>
<evidence type="ECO:0000256" key="11">
    <source>
        <dbReference type="ARBA" id="ARBA00023136"/>
    </source>
</evidence>
<keyword evidence="4" id="KW-1003">Cell membrane</keyword>
<comment type="subcellular location">
    <subcellularLocation>
        <location evidence="2">Cell membrane</location>
        <topology evidence="2">Multi-pass membrane protein</topology>
    </subcellularLocation>
</comment>
<evidence type="ECO:0000313" key="16">
    <source>
        <dbReference type="Proteomes" id="UP001595740"/>
    </source>
</evidence>
<keyword evidence="11 13" id="KW-0472">Membrane</keyword>
<feature type="transmembrane region" description="Helical" evidence="13">
    <location>
        <begin position="50"/>
        <end position="68"/>
    </location>
</feature>
<organism evidence="15 16">
    <name type="scientific">Lysobacter cavernae</name>
    <dbReference type="NCBI Taxonomy" id="1685901"/>
    <lineage>
        <taxon>Bacteria</taxon>
        <taxon>Pseudomonadati</taxon>
        <taxon>Pseudomonadota</taxon>
        <taxon>Gammaproteobacteria</taxon>
        <taxon>Lysobacterales</taxon>
        <taxon>Lysobacteraceae</taxon>
        <taxon>Lysobacter</taxon>
    </lineage>
</organism>
<feature type="domain" description="Cytochrome b561 bacterial/Ni-hydrogenase" evidence="14">
    <location>
        <begin position="9"/>
        <end position="181"/>
    </location>
</feature>
<protein>
    <submittedName>
        <fullName evidence="15">Cytochrome b</fullName>
    </submittedName>
</protein>
<dbReference type="EMBL" id="JBHRXK010000003">
    <property type="protein sequence ID" value="MFC3550986.1"/>
    <property type="molecule type" value="Genomic_DNA"/>
</dbReference>
<accession>A0ABV7RMY2</accession>
<keyword evidence="9 13" id="KW-1133">Transmembrane helix</keyword>
<comment type="cofactor">
    <cofactor evidence="1">
        <name>heme b</name>
        <dbReference type="ChEBI" id="CHEBI:60344"/>
    </cofactor>
</comment>
<evidence type="ECO:0000256" key="6">
    <source>
        <dbReference type="ARBA" id="ARBA00022692"/>
    </source>
</evidence>
<comment type="similarity">
    <text evidence="12">Belongs to the cytochrome b561 family.</text>
</comment>
<evidence type="ECO:0000256" key="1">
    <source>
        <dbReference type="ARBA" id="ARBA00001970"/>
    </source>
</evidence>
<dbReference type="Proteomes" id="UP001595740">
    <property type="component" value="Unassembled WGS sequence"/>
</dbReference>
<evidence type="ECO:0000259" key="14">
    <source>
        <dbReference type="Pfam" id="PF01292"/>
    </source>
</evidence>
<evidence type="ECO:0000256" key="3">
    <source>
        <dbReference type="ARBA" id="ARBA00022448"/>
    </source>
</evidence>
<name>A0ABV7RMY2_9GAMM</name>
<keyword evidence="7" id="KW-0479">Metal-binding</keyword>
<feature type="transmembrane region" description="Helical" evidence="13">
    <location>
        <begin position="16"/>
        <end position="38"/>
    </location>
</feature>
<comment type="caution">
    <text evidence="15">The sequence shown here is derived from an EMBL/GenBank/DDBJ whole genome shotgun (WGS) entry which is preliminary data.</text>
</comment>
<evidence type="ECO:0000256" key="10">
    <source>
        <dbReference type="ARBA" id="ARBA00023004"/>
    </source>
</evidence>
<evidence type="ECO:0000256" key="4">
    <source>
        <dbReference type="ARBA" id="ARBA00022475"/>
    </source>
</evidence>
<evidence type="ECO:0000256" key="2">
    <source>
        <dbReference type="ARBA" id="ARBA00004651"/>
    </source>
</evidence>
<proteinExistence type="inferred from homology"/>
<reference evidence="16" key="1">
    <citation type="journal article" date="2019" name="Int. J. Syst. Evol. Microbiol.">
        <title>The Global Catalogue of Microorganisms (GCM) 10K type strain sequencing project: providing services to taxonomists for standard genome sequencing and annotation.</title>
        <authorList>
            <consortium name="The Broad Institute Genomics Platform"/>
            <consortium name="The Broad Institute Genome Sequencing Center for Infectious Disease"/>
            <person name="Wu L."/>
            <person name="Ma J."/>
        </authorList>
    </citation>
    <scope>NUCLEOTIDE SEQUENCE [LARGE SCALE GENOMIC DNA]</scope>
    <source>
        <strain evidence="16">KCTC 42875</strain>
    </source>
</reference>
<keyword evidence="6 13" id="KW-0812">Transmembrane</keyword>
<sequence>MTLRNTADRWGTISQLLHWLTVLLILIMAVVGLVMVELPKSPRYFWVYDLHKSTGLTVLALVLLRLLWRAYAGAPQPVAGTPRWQERIATVTHWLLYAMVFAVPLSGWLYDSVSGLRPLRWFGLFKLPKLAAPSQELQPLLRDTHEWLFWMLVALVAVHAGAAFYHHLFQRDATLTRMLPGRRDRSAVAPSVTASEIR</sequence>
<evidence type="ECO:0000256" key="8">
    <source>
        <dbReference type="ARBA" id="ARBA00022982"/>
    </source>
</evidence>
<feature type="transmembrane region" description="Helical" evidence="13">
    <location>
        <begin position="147"/>
        <end position="168"/>
    </location>
</feature>
<keyword evidence="10" id="KW-0408">Iron</keyword>
<keyword evidence="16" id="KW-1185">Reference proteome</keyword>
<gene>
    <name evidence="15" type="ORF">ACFOLC_08130</name>
</gene>
<feature type="transmembrane region" description="Helical" evidence="13">
    <location>
        <begin position="88"/>
        <end position="110"/>
    </location>
</feature>
<evidence type="ECO:0000313" key="15">
    <source>
        <dbReference type="EMBL" id="MFC3550986.1"/>
    </source>
</evidence>
<dbReference type="InterPro" id="IPR016174">
    <property type="entry name" value="Di-haem_cyt_TM"/>
</dbReference>
<evidence type="ECO:0000256" key="12">
    <source>
        <dbReference type="ARBA" id="ARBA00037975"/>
    </source>
</evidence>
<keyword evidence="3" id="KW-0813">Transport</keyword>
<evidence type="ECO:0000256" key="5">
    <source>
        <dbReference type="ARBA" id="ARBA00022617"/>
    </source>
</evidence>
<keyword evidence="5" id="KW-0349">Heme</keyword>
<dbReference type="Gene3D" id="1.20.950.20">
    <property type="entry name" value="Transmembrane di-heme cytochromes, Chain C"/>
    <property type="match status" value="1"/>
</dbReference>
<dbReference type="Pfam" id="PF01292">
    <property type="entry name" value="Ni_hydr_CYTB"/>
    <property type="match status" value="1"/>
</dbReference>
<dbReference type="SUPFAM" id="SSF81342">
    <property type="entry name" value="Transmembrane di-heme cytochromes"/>
    <property type="match status" value="1"/>
</dbReference>
<dbReference type="RefSeq" id="WP_386758744.1">
    <property type="nucleotide sequence ID" value="NZ_JBHRXK010000003.1"/>
</dbReference>
<dbReference type="PANTHER" id="PTHR30529:SF7">
    <property type="entry name" value="CYTOCHROME B561 BACTERIAL_NI-HYDROGENASE DOMAIN-CONTAINING PROTEIN"/>
    <property type="match status" value="1"/>
</dbReference>
<dbReference type="InterPro" id="IPR052168">
    <property type="entry name" value="Cytochrome_b561_oxidase"/>
</dbReference>
<keyword evidence="8" id="KW-0249">Electron transport</keyword>
<evidence type="ECO:0000256" key="9">
    <source>
        <dbReference type="ARBA" id="ARBA00022989"/>
    </source>
</evidence>
<dbReference type="InterPro" id="IPR011577">
    <property type="entry name" value="Cyt_b561_bac/Ni-Hgenase"/>
</dbReference>
<evidence type="ECO:0000256" key="13">
    <source>
        <dbReference type="SAM" id="Phobius"/>
    </source>
</evidence>